<feature type="transmembrane region" description="Helical" evidence="2">
    <location>
        <begin position="12"/>
        <end position="31"/>
    </location>
</feature>
<keyword evidence="2" id="KW-0812">Transmembrane</keyword>
<feature type="region of interest" description="Disordered" evidence="1">
    <location>
        <begin position="97"/>
        <end position="116"/>
    </location>
</feature>
<reference evidence="3" key="2">
    <citation type="submission" date="2005-04" db="EMBL/GenBank/DDBJ databases">
        <authorList>
            <person name="Buell C.R."/>
            <person name="Wing R.A."/>
            <person name="McCombie W.A."/>
            <person name="Ouyang S."/>
        </authorList>
    </citation>
    <scope>NUCLEOTIDE SEQUENCE</scope>
</reference>
<evidence type="ECO:0000256" key="1">
    <source>
        <dbReference type="SAM" id="MobiDB-lite"/>
    </source>
</evidence>
<evidence type="ECO:0000256" key="2">
    <source>
        <dbReference type="SAM" id="Phobius"/>
    </source>
</evidence>
<dbReference type="EMBL" id="DP000010">
    <property type="protein sequence ID" value="ABA93661.1"/>
    <property type="molecule type" value="Genomic_DNA"/>
</dbReference>
<proteinExistence type="predicted"/>
<name>Q2R4I3_ORYSJ</name>
<keyword evidence="2" id="KW-1133">Transmembrane helix</keyword>
<accession>Q2R4I3</accession>
<reference evidence="3" key="1">
    <citation type="journal article" date="2005" name="BMC Biol.">
        <title>The sequence of rice chromosomes 11 and 12, rich in disease resistance genes and recent gene duplications.</title>
        <authorList>
            <consortium name="The rice chromosomes 11 and 12 sequencing consortia"/>
        </authorList>
    </citation>
    <scope>NUCLEOTIDE SEQUENCE [LARGE SCALE GENOMIC DNA]</scope>
</reference>
<reference evidence="3" key="3">
    <citation type="submission" date="2006-01" db="EMBL/GenBank/DDBJ databases">
        <authorList>
            <person name="Buell R."/>
        </authorList>
    </citation>
    <scope>NUCLEOTIDE SEQUENCE</scope>
</reference>
<protein>
    <submittedName>
        <fullName evidence="3">Uncharacterized protein</fullName>
    </submittedName>
</protein>
<gene>
    <name evidence="3" type="ordered locus">LOC_Os11g28380</name>
</gene>
<dbReference type="AlphaFoldDB" id="Q2R4I3"/>
<organism evidence="3">
    <name type="scientific">Oryza sativa subsp. japonica</name>
    <name type="common">Rice</name>
    <dbReference type="NCBI Taxonomy" id="39947"/>
    <lineage>
        <taxon>Eukaryota</taxon>
        <taxon>Viridiplantae</taxon>
        <taxon>Streptophyta</taxon>
        <taxon>Embryophyta</taxon>
        <taxon>Tracheophyta</taxon>
        <taxon>Spermatophyta</taxon>
        <taxon>Magnoliopsida</taxon>
        <taxon>Liliopsida</taxon>
        <taxon>Poales</taxon>
        <taxon>Poaceae</taxon>
        <taxon>BOP clade</taxon>
        <taxon>Oryzoideae</taxon>
        <taxon>Oryzeae</taxon>
        <taxon>Oryzinae</taxon>
        <taxon>Oryza</taxon>
        <taxon>Oryza sativa</taxon>
    </lineage>
</organism>
<keyword evidence="2" id="KW-0472">Membrane</keyword>
<sequence>MSHHLLPFSFPSSLFFFSSFFFHFISFILPADGEQQRAARAGKAAAAAERPRWSIGARGVGGAAGEPRLRAVAISKPCNAAVRRTAAKAKQREVVDARLSPSAVTATPPPYSPADIAASPALAAGYRSPFVGKTKGKRSEERKEE</sequence>
<evidence type="ECO:0000313" key="3">
    <source>
        <dbReference type="EMBL" id="ABA93661.1"/>
    </source>
</evidence>